<name>A0A2H5QYE6_CITUN</name>
<dbReference type="Proteomes" id="UP000236630">
    <property type="component" value="Unassembled WGS sequence"/>
</dbReference>
<comment type="caution">
    <text evidence="1">The sequence shown here is derived from an EMBL/GenBank/DDBJ whole genome shotgun (WGS) entry which is preliminary data.</text>
</comment>
<feature type="non-terminal residue" evidence="1">
    <location>
        <position position="1"/>
    </location>
</feature>
<protein>
    <submittedName>
        <fullName evidence="1">Uncharacterized protein</fullName>
    </submittedName>
</protein>
<gene>
    <name evidence="1" type="ORF">CUMW_290200</name>
</gene>
<sequence>WKPESFKIGFGWRGFGLQAADRWPRLTAGRTGFHLAADRGFTWELAVADRGDADGSRLTVGCDFTWQQQIVISSAVGSNRS</sequence>
<keyword evidence="2" id="KW-1185">Reference proteome</keyword>
<accession>A0A2H5QYE6</accession>
<evidence type="ECO:0000313" key="1">
    <source>
        <dbReference type="EMBL" id="GAY69658.1"/>
    </source>
</evidence>
<dbReference type="EMBL" id="BDQV01020166">
    <property type="protein sequence ID" value="GAY69658.1"/>
    <property type="molecule type" value="Genomic_DNA"/>
</dbReference>
<proteinExistence type="predicted"/>
<organism evidence="1 2">
    <name type="scientific">Citrus unshiu</name>
    <name type="common">Satsuma mandarin</name>
    <name type="synonym">Citrus nobilis var. unshiu</name>
    <dbReference type="NCBI Taxonomy" id="55188"/>
    <lineage>
        <taxon>Eukaryota</taxon>
        <taxon>Viridiplantae</taxon>
        <taxon>Streptophyta</taxon>
        <taxon>Embryophyta</taxon>
        <taxon>Tracheophyta</taxon>
        <taxon>Spermatophyta</taxon>
        <taxon>Magnoliopsida</taxon>
        <taxon>eudicotyledons</taxon>
        <taxon>Gunneridae</taxon>
        <taxon>Pentapetalae</taxon>
        <taxon>rosids</taxon>
        <taxon>malvids</taxon>
        <taxon>Sapindales</taxon>
        <taxon>Rutaceae</taxon>
        <taxon>Aurantioideae</taxon>
        <taxon>Citrus</taxon>
    </lineage>
</organism>
<reference evidence="1 2" key="1">
    <citation type="journal article" date="2017" name="Front. Genet.">
        <title>Draft sequencing of the heterozygous diploid genome of Satsuma (Citrus unshiu Marc.) using a hybrid assembly approach.</title>
        <authorList>
            <person name="Shimizu T."/>
            <person name="Tanizawa Y."/>
            <person name="Mochizuki T."/>
            <person name="Nagasaki H."/>
            <person name="Yoshioka T."/>
            <person name="Toyoda A."/>
            <person name="Fujiyama A."/>
            <person name="Kaminuma E."/>
            <person name="Nakamura Y."/>
        </authorList>
    </citation>
    <scope>NUCLEOTIDE SEQUENCE [LARGE SCALE GENOMIC DNA]</scope>
    <source>
        <strain evidence="2">cv. Miyagawa wase</strain>
    </source>
</reference>
<evidence type="ECO:0000313" key="2">
    <source>
        <dbReference type="Proteomes" id="UP000236630"/>
    </source>
</evidence>
<dbReference type="AlphaFoldDB" id="A0A2H5QYE6"/>